<gene>
    <name evidence="2" type="ORF">ACFONA_06815</name>
</gene>
<keyword evidence="1" id="KW-0812">Transmembrane</keyword>
<dbReference type="EMBL" id="JBHRXP010000002">
    <property type="protein sequence ID" value="MFC3579877.1"/>
    <property type="molecule type" value="Genomic_DNA"/>
</dbReference>
<accession>A0ABV7SUE3</accession>
<evidence type="ECO:0008006" key="4">
    <source>
        <dbReference type="Google" id="ProtNLM"/>
    </source>
</evidence>
<keyword evidence="1" id="KW-1133">Transmembrane helix</keyword>
<organism evidence="2 3">
    <name type="scientific">Sphingomonas hylomeconis</name>
    <dbReference type="NCBI Taxonomy" id="1395958"/>
    <lineage>
        <taxon>Bacteria</taxon>
        <taxon>Pseudomonadati</taxon>
        <taxon>Pseudomonadota</taxon>
        <taxon>Alphaproteobacteria</taxon>
        <taxon>Sphingomonadales</taxon>
        <taxon>Sphingomonadaceae</taxon>
        <taxon>Sphingomonas</taxon>
    </lineage>
</organism>
<name>A0ABV7SUE3_9SPHN</name>
<feature type="transmembrane region" description="Helical" evidence="1">
    <location>
        <begin position="30"/>
        <end position="48"/>
    </location>
</feature>
<feature type="transmembrane region" description="Helical" evidence="1">
    <location>
        <begin position="7"/>
        <end position="24"/>
    </location>
</feature>
<dbReference type="Proteomes" id="UP001595713">
    <property type="component" value="Unassembled WGS sequence"/>
</dbReference>
<proteinExistence type="predicted"/>
<protein>
    <recommendedName>
        <fullName evidence="4">DUF4175 domain-containing protein</fullName>
    </recommendedName>
</protein>
<evidence type="ECO:0000313" key="3">
    <source>
        <dbReference type="Proteomes" id="UP001595713"/>
    </source>
</evidence>
<dbReference type="RefSeq" id="WP_261293240.1">
    <property type="nucleotide sequence ID" value="NZ_JANQBK010000003.1"/>
</dbReference>
<evidence type="ECO:0000313" key="2">
    <source>
        <dbReference type="EMBL" id="MFC3579877.1"/>
    </source>
</evidence>
<sequence length="51" mass="5539">MPNAIKGGVPVIGLLFLSLAVFKFAKGDPWVVWAILGFLFGGFGVFNLRRT</sequence>
<evidence type="ECO:0000256" key="1">
    <source>
        <dbReference type="SAM" id="Phobius"/>
    </source>
</evidence>
<keyword evidence="3" id="KW-1185">Reference proteome</keyword>
<comment type="caution">
    <text evidence="2">The sequence shown here is derived from an EMBL/GenBank/DDBJ whole genome shotgun (WGS) entry which is preliminary data.</text>
</comment>
<keyword evidence="1" id="KW-0472">Membrane</keyword>
<reference evidence="3" key="1">
    <citation type="journal article" date="2019" name="Int. J. Syst. Evol. Microbiol.">
        <title>The Global Catalogue of Microorganisms (GCM) 10K type strain sequencing project: providing services to taxonomists for standard genome sequencing and annotation.</title>
        <authorList>
            <consortium name="The Broad Institute Genomics Platform"/>
            <consortium name="The Broad Institute Genome Sequencing Center for Infectious Disease"/>
            <person name="Wu L."/>
            <person name="Ma J."/>
        </authorList>
    </citation>
    <scope>NUCLEOTIDE SEQUENCE [LARGE SCALE GENOMIC DNA]</scope>
    <source>
        <strain evidence="3">KCTC 42739</strain>
    </source>
</reference>